<accession>A0ABD2PLF7</accession>
<protein>
    <submittedName>
        <fullName evidence="2">Uncharacterized protein</fullName>
    </submittedName>
</protein>
<name>A0ABD2PLF7_9PLAT</name>
<evidence type="ECO:0000313" key="2">
    <source>
        <dbReference type="EMBL" id="KAL3307241.1"/>
    </source>
</evidence>
<evidence type="ECO:0000256" key="1">
    <source>
        <dbReference type="SAM" id="MobiDB-lite"/>
    </source>
</evidence>
<reference evidence="2 3" key="1">
    <citation type="submission" date="2024-11" db="EMBL/GenBank/DDBJ databases">
        <title>Adaptive evolution of stress response genes in parasites aligns with host niche diversity.</title>
        <authorList>
            <person name="Hahn C."/>
            <person name="Resl P."/>
        </authorList>
    </citation>
    <scope>NUCLEOTIDE SEQUENCE [LARGE SCALE GENOMIC DNA]</scope>
    <source>
        <strain evidence="2">EGGRZ-B1_66</strain>
        <tissue evidence="2">Body</tissue>
    </source>
</reference>
<evidence type="ECO:0000313" key="3">
    <source>
        <dbReference type="Proteomes" id="UP001626550"/>
    </source>
</evidence>
<proteinExistence type="predicted"/>
<feature type="compositionally biased region" description="Polar residues" evidence="1">
    <location>
        <begin position="153"/>
        <end position="169"/>
    </location>
</feature>
<dbReference type="EMBL" id="JBJKFK010007897">
    <property type="protein sequence ID" value="KAL3307241.1"/>
    <property type="molecule type" value="Genomic_DNA"/>
</dbReference>
<dbReference type="AlphaFoldDB" id="A0ABD2PLF7"/>
<gene>
    <name evidence="2" type="ORF">Ciccas_014250</name>
</gene>
<comment type="caution">
    <text evidence="2">The sequence shown here is derived from an EMBL/GenBank/DDBJ whole genome shotgun (WGS) entry which is preliminary data.</text>
</comment>
<sequence length="184" mass="20733">MNSRIWPGPPVSQRATLNKSPFQTTWHSLQRTIPIDATALHKVALPHLKNVNWQENRITQLQLLIGRPSCKSAGKRISSQRQSNVTKRMVLLHPLPLLQILLGFTCLAQNNIPIAGIRVNDASSNVARIYNNTEHPATQISLTPTQHVISLSNLSPHHSNQRKNLNPWRSDTRVQQQHVSSHQS</sequence>
<dbReference type="Proteomes" id="UP001626550">
    <property type="component" value="Unassembled WGS sequence"/>
</dbReference>
<organism evidence="2 3">
    <name type="scientific">Cichlidogyrus casuarinus</name>
    <dbReference type="NCBI Taxonomy" id="1844966"/>
    <lineage>
        <taxon>Eukaryota</taxon>
        <taxon>Metazoa</taxon>
        <taxon>Spiralia</taxon>
        <taxon>Lophotrochozoa</taxon>
        <taxon>Platyhelminthes</taxon>
        <taxon>Monogenea</taxon>
        <taxon>Monopisthocotylea</taxon>
        <taxon>Dactylogyridea</taxon>
        <taxon>Ancyrocephalidae</taxon>
        <taxon>Cichlidogyrus</taxon>
    </lineage>
</organism>
<keyword evidence="3" id="KW-1185">Reference proteome</keyword>
<feature type="compositionally biased region" description="Low complexity" evidence="1">
    <location>
        <begin position="174"/>
        <end position="184"/>
    </location>
</feature>
<feature type="region of interest" description="Disordered" evidence="1">
    <location>
        <begin position="153"/>
        <end position="184"/>
    </location>
</feature>